<proteinExistence type="predicted"/>
<keyword evidence="2" id="KW-1185">Reference proteome</keyword>
<name>A0A8X8X1F7_SALSN</name>
<reference evidence="1" key="1">
    <citation type="submission" date="2018-01" db="EMBL/GenBank/DDBJ databases">
        <authorList>
            <person name="Mao J.F."/>
        </authorList>
    </citation>
    <scope>NUCLEOTIDE SEQUENCE</scope>
    <source>
        <strain evidence="1">Huo1</strain>
        <tissue evidence="1">Leaf</tissue>
    </source>
</reference>
<comment type="caution">
    <text evidence="1">The sequence shown here is derived from an EMBL/GenBank/DDBJ whole genome shotgun (WGS) entry which is preliminary data.</text>
</comment>
<dbReference type="AlphaFoldDB" id="A0A8X8X1F7"/>
<evidence type="ECO:0000313" key="2">
    <source>
        <dbReference type="Proteomes" id="UP000298416"/>
    </source>
</evidence>
<protein>
    <submittedName>
        <fullName evidence="1">Uncharacterized protein</fullName>
    </submittedName>
</protein>
<organism evidence="1">
    <name type="scientific">Salvia splendens</name>
    <name type="common">Scarlet sage</name>
    <dbReference type="NCBI Taxonomy" id="180675"/>
    <lineage>
        <taxon>Eukaryota</taxon>
        <taxon>Viridiplantae</taxon>
        <taxon>Streptophyta</taxon>
        <taxon>Embryophyta</taxon>
        <taxon>Tracheophyta</taxon>
        <taxon>Spermatophyta</taxon>
        <taxon>Magnoliopsida</taxon>
        <taxon>eudicotyledons</taxon>
        <taxon>Gunneridae</taxon>
        <taxon>Pentapetalae</taxon>
        <taxon>asterids</taxon>
        <taxon>lamiids</taxon>
        <taxon>Lamiales</taxon>
        <taxon>Lamiaceae</taxon>
        <taxon>Nepetoideae</taxon>
        <taxon>Mentheae</taxon>
        <taxon>Salviinae</taxon>
        <taxon>Salvia</taxon>
        <taxon>Salvia subgen. Calosphace</taxon>
        <taxon>core Calosphace</taxon>
    </lineage>
</organism>
<dbReference type="EMBL" id="PNBA02000012">
    <property type="protein sequence ID" value="KAG6405900.1"/>
    <property type="molecule type" value="Genomic_DNA"/>
</dbReference>
<evidence type="ECO:0000313" key="1">
    <source>
        <dbReference type="EMBL" id="KAG6405900.1"/>
    </source>
</evidence>
<dbReference type="Proteomes" id="UP000298416">
    <property type="component" value="Unassembled WGS sequence"/>
</dbReference>
<gene>
    <name evidence="1" type="ORF">SASPL_133494</name>
</gene>
<dbReference type="PANTHER" id="PTHR34808">
    <property type="entry name" value="EXPRESSED PROTEIN"/>
    <property type="match status" value="1"/>
</dbReference>
<accession>A0A8X8X1F7</accession>
<dbReference type="PANTHER" id="PTHR34808:SF2">
    <property type="entry name" value="EXPRESSED PROTEIN"/>
    <property type="match status" value="1"/>
</dbReference>
<sequence>MLGVERQSSIENEPRTLNNDQIDFAREAALYVVNTSSSIQEALTIFTQIENAEEGSSAIASNRGCR</sequence>
<reference evidence="1" key="2">
    <citation type="submission" date="2020-08" db="EMBL/GenBank/DDBJ databases">
        <title>Plant Genome Project.</title>
        <authorList>
            <person name="Zhang R.-G."/>
        </authorList>
    </citation>
    <scope>NUCLEOTIDE SEQUENCE</scope>
    <source>
        <strain evidence="1">Huo1</strain>
        <tissue evidence="1">Leaf</tissue>
    </source>
</reference>